<gene>
    <name evidence="2" type="ORF">IQ249_20525</name>
</gene>
<sequence>MRIPIIACLLSGSAIAFHQAIPIQQTQDSVRMTGVDVQPLDCKQEGKYTHLFDSDSLRGQATFRVRVRYDKIPASHQSKNRSWFGNSATVSEPYPYKRLNNSILGESVLRFDRAIELNGQTIEAGTNLLEIPGIQDHLFFPDAIVPDVNNQVTLKTEHFHIPPGNYEVYFEWTLDDGQILGDTVDVAIDIDRANCTVPS</sequence>
<evidence type="ECO:0000313" key="3">
    <source>
        <dbReference type="Proteomes" id="UP000654482"/>
    </source>
</evidence>
<reference evidence="2" key="1">
    <citation type="submission" date="2020-10" db="EMBL/GenBank/DDBJ databases">
        <authorList>
            <person name="Castelo-Branco R."/>
            <person name="Eusebio N."/>
            <person name="Adriana R."/>
            <person name="Vieira A."/>
            <person name="Brugerolle De Fraissinette N."/>
            <person name="Rezende De Castro R."/>
            <person name="Schneider M.P."/>
            <person name="Vasconcelos V."/>
            <person name="Leao P.N."/>
        </authorList>
    </citation>
    <scope>NUCLEOTIDE SEQUENCE</scope>
    <source>
        <strain evidence="2">LEGE 07157</strain>
    </source>
</reference>
<feature type="chain" id="PRO_5035328508" evidence="1">
    <location>
        <begin position="17"/>
        <end position="199"/>
    </location>
</feature>
<keyword evidence="3" id="KW-1185">Reference proteome</keyword>
<organism evidence="2 3">
    <name type="scientific">Lusitaniella coriacea LEGE 07157</name>
    <dbReference type="NCBI Taxonomy" id="945747"/>
    <lineage>
        <taxon>Bacteria</taxon>
        <taxon>Bacillati</taxon>
        <taxon>Cyanobacteriota</taxon>
        <taxon>Cyanophyceae</taxon>
        <taxon>Spirulinales</taxon>
        <taxon>Lusitaniellaceae</taxon>
        <taxon>Lusitaniella</taxon>
    </lineage>
</organism>
<comment type="caution">
    <text evidence="2">The sequence shown here is derived from an EMBL/GenBank/DDBJ whole genome shotgun (WGS) entry which is preliminary data.</text>
</comment>
<keyword evidence="1" id="KW-0732">Signal</keyword>
<dbReference type="Proteomes" id="UP000654482">
    <property type="component" value="Unassembled WGS sequence"/>
</dbReference>
<name>A0A8J7DZ66_9CYAN</name>
<evidence type="ECO:0000256" key="1">
    <source>
        <dbReference type="SAM" id="SignalP"/>
    </source>
</evidence>
<proteinExistence type="predicted"/>
<accession>A0A8J7DZ66</accession>
<dbReference type="AlphaFoldDB" id="A0A8J7DZ66"/>
<evidence type="ECO:0000313" key="2">
    <source>
        <dbReference type="EMBL" id="MBE9118281.1"/>
    </source>
</evidence>
<protein>
    <submittedName>
        <fullName evidence="2">Uncharacterized protein</fullName>
    </submittedName>
</protein>
<feature type="signal peptide" evidence="1">
    <location>
        <begin position="1"/>
        <end position="16"/>
    </location>
</feature>
<dbReference type="RefSeq" id="WP_194031368.1">
    <property type="nucleotide sequence ID" value="NZ_JADEWZ010000042.1"/>
</dbReference>
<dbReference type="EMBL" id="JADEWZ010000042">
    <property type="protein sequence ID" value="MBE9118281.1"/>
    <property type="molecule type" value="Genomic_DNA"/>
</dbReference>